<accession>A0A1M5I8Y4</accession>
<keyword evidence="1" id="KW-0805">Transcription regulation</keyword>
<dbReference type="SUPFAM" id="SSF46785">
    <property type="entry name" value="Winged helix' DNA-binding domain"/>
    <property type="match status" value="1"/>
</dbReference>
<name>A0A1M5I8Y4_9HYPH</name>
<dbReference type="Gene3D" id="3.40.1410.10">
    <property type="entry name" value="Chorismate lyase-like"/>
    <property type="match status" value="1"/>
</dbReference>
<evidence type="ECO:0000313" key="5">
    <source>
        <dbReference type="EMBL" id="SHG24253.1"/>
    </source>
</evidence>
<dbReference type="InterPro" id="IPR000524">
    <property type="entry name" value="Tscrpt_reg_HTH_GntR"/>
</dbReference>
<reference evidence="5 6" key="1">
    <citation type="submission" date="2016-11" db="EMBL/GenBank/DDBJ databases">
        <authorList>
            <person name="Jaros S."/>
            <person name="Januszkiewicz K."/>
            <person name="Wedrychowicz H."/>
        </authorList>
    </citation>
    <scope>NUCLEOTIDE SEQUENCE [LARGE SCALE GENOMIC DNA]</scope>
    <source>
        <strain evidence="5 6">DSM 19436</strain>
    </source>
</reference>
<evidence type="ECO:0000259" key="4">
    <source>
        <dbReference type="PROSITE" id="PS50949"/>
    </source>
</evidence>
<dbReference type="GO" id="GO:0003700">
    <property type="term" value="F:DNA-binding transcription factor activity"/>
    <property type="evidence" value="ECO:0007669"/>
    <property type="project" value="InterPro"/>
</dbReference>
<keyword evidence="3" id="KW-0804">Transcription</keyword>
<organism evidence="5 6">
    <name type="scientific">Kaistia soli DSM 19436</name>
    <dbReference type="NCBI Taxonomy" id="1122133"/>
    <lineage>
        <taxon>Bacteria</taxon>
        <taxon>Pseudomonadati</taxon>
        <taxon>Pseudomonadota</taxon>
        <taxon>Alphaproteobacteria</taxon>
        <taxon>Hyphomicrobiales</taxon>
        <taxon>Kaistiaceae</taxon>
        <taxon>Kaistia</taxon>
    </lineage>
</organism>
<dbReference type="CDD" id="cd07377">
    <property type="entry name" value="WHTH_GntR"/>
    <property type="match status" value="1"/>
</dbReference>
<protein>
    <submittedName>
        <fullName evidence="5">GntR family transcriptional regulator</fullName>
    </submittedName>
</protein>
<gene>
    <name evidence="5" type="ORF">SAMN02745157_3782</name>
</gene>
<dbReference type="EMBL" id="FQUP01000004">
    <property type="protein sequence ID" value="SHG24253.1"/>
    <property type="molecule type" value="Genomic_DNA"/>
</dbReference>
<evidence type="ECO:0000256" key="3">
    <source>
        <dbReference type="ARBA" id="ARBA00023163"/>
    </source>
</evidence>
<evidence type="ECO:0000256" key="1">
    <source>
        <dbReference type="ARBA" id="ARBA00023015"/>
    </source>
</evidence>
<dbReference type="SMART" id="SM00345">
    <property type="entry name" value="HTH_GNTR"/>
    <property type="match status" value="1"/>
</dbReference>
<dbReference type="InterPro" id="IPR050679">
    <property type="entry name" value="Bact_HTH_transcr_reg"/>
</dbReference>
<sequence>MRVIDRASAEPYYQQLARILAEEIKSGTYPKGSRLPGETDLCRSYDLSRSTVRETLRTLEQQRLIRMVPRRGAFVSGSPVKGWTLQVTEGFLETSSHAADRVVETEVLRAAFVALPEEAAAALELPEGQRGFVLERLRRVDGKPAVHSLNYLTEDAGAALLGKPVLAGQASLNETLREAGFAIYSARRDVAAVPAPPESARLLEVSRGSPLLLIQSASRGEGDRPFDFYRSYVRSDVIIISVNAEAHEATSNQPAQS</sequence>
<dbReference type="PROSITE" id="PS50949">
    <property type="entry name" value="HTH_GNTR"/>
    <property type="match status" value="1"/>
</dbReference>
<dbReference type="InterPro" id="IPR011663">
    <property type="entry name" value="UTRA"/>
</dbReference>
<dbReference type="InterPro" id="IPR028978">
    <property type="entry name" value="Chorismate_lyase_/UTRA_dom_sf"/>
</dbReference>
<dbReference type="Gene3D" id="1.10.10.10">
    <property type="entry name" value="Winged helix-like DNA-binding domain superfamily/Winged helix DNA-binding domain"/>
    <property type="match status" value="1"/>
</dbReference>
<dbReference type="OrthoDB" id="5450856at2"/>
<feature type="domain" description="HTH gntR-type" evidence="4">
    <location>
        <begin position="10"/>
        <end position="78"/>
    </location>
</feature>
<dbReference type="PRINTS" id="PR00035">
    <property type="entry name" value="HTHGNTR"/>
</dbReference>
<keyword evidence="6" id="KW-1185">Reference proteome</keyword>
<dbReference type="Pfam" id="PF07702">
    <property type="entry name" value="UTRA"/>
    <property type="match status" value="1"/>
</dbReference>
<dbReference type="PANTHER" id="PTHR44846:SF1">
    <property type="entry name" value="MANNOSYL-D-GLYCERATE TRANSPORT_METABOLISM SYSTEM REPRESSOR MNGR-RELATED"/>
    <property type="match status" value="1"/>
</dbReference>
<dbReference type="RefSeq" id="WP_073055912.1">
    <property type="nucleotide sequence ID" value="NZ_FQUP01000004.1"/>
</dbReference>
<dbReference type="SUPFAM" id="SSF64288">
    <property type="entry name" value="Chorismate lyase-like"/>
    <property type="match status" value="1"/>
</dbReference>
<dbReference type="SMART" id="SM00866">
    <property type="entry name" value="UTRA"/>
    <property type="match status" value="1"/>
</dbReference>
<dbReference type="PANTHER" id="PTHR44846">
    <property type="entry name" value="MANNOSYL-D-GLYCERATE TRANSPORT/METABOLISM SYSTEM REPRESSOR MNGR-RELATED"/>
    <property type="match status" value="1"/>
</dbReference>
<dbReference type="STRING" id="1122133.SAMN02745157_3782"/>
<dbReference type="InterPro" id="IPR036390">
    <property type="entry name" value="WH_DNA-bd_sf"/>
</dbReference>
<dbReference type="GO" id="GO:0003677">
    <property type="term" value="F:DNA binding"/>
    <property type="evidence" value="ECO:0007669"/>
    <property type="project" value="UniProtKB-KW"/>
</dbReference>
<dbReference type="Proteomes" id="UP000184485">
    <property type="component" value="Unassembled WGS sequence"/>
</dbReference>
<evidence type="ECO:0000313" key="6">
    <source>
        <dbReference type="Proteomes" id="UP000184485"/>
    </source>
</evidence>
<dbReference type="GO" id="GO:0045892">
    <property type="term" value="P:negative regulation of DNA-templated transcription"/>
    <property type="evidence" value="ECO:0007669"/>
    <property type="project" value="TreeGrafter"/>
</dbReference>
<dbReference type="Pfam" id="PF00392">
    <property type="entry name" value="GntR"/>
    <property type="match status" value="1"/>
</dbReference>
<dbReference type="AlphaFoldDB" id="A0A1M5I8Y4"/>
<dbReference type="InterPro" id="IPR036388">
    <property type="entry name" value="WH-like_DNA-bd_sf"/>
</dbReference>
<proteinExistence type="predicted"/>
<keyword evidence="2" id="KW-0238">DNA-binding</keyword>
<evidence type="ECO:0000256" key="2">
    <source>
        <dbReference type="ARBA" id="ARBA00023125"/>
    </source>
</evidence>